<gene>
    <name evidence="2" type="ORF">A9X01_08520</name>
</gene>
<accession>A0A1A3BDB2</accession>
<dbReference type="STRING" id="1790.A5645_22290"/>
<organism evidence="2 3">
    <name type="scientific">Mycobacterium asiaticum</name>
    <dbReference type="NCBI Taxonomy" id="1790"/>
    <lineage>
        <taxon>Bacteria</taxon>
        <taxon>Bacillati</taxon>
        <taxon>Actinomycetota</taxon>
        <taxon>Actinomycetes</taxon>
        <taxon>Mycobacteriales</taxon>
        <taxon>Mycobacteriaceae</taxon>
        <taxon>Mycobacterium</taxon>
    </lineage>
</organism>
<dbReference type="Gene3D" id="3.50.50.60">
    <property type="entry name" value="FAD/NAD(P)-binding domain"/>
    <property type="match status" value="1"/>
</dbReference>
<dbReference type="SUPFAM" id="SSF51905">
    <property type="entry name" value="FAD/NAD(P)-binding domain"/>
    <property type="match status" value="1"/>
</dbReference>
<dbReference type="SUPFAM" id="SSF54373">
    <property type="entry name" value="FAD-linked reductases, C-terminal domain"/>
    <property type="match status" value="1"/>
</dbReference>
<dbReference type="AlphaFoldDB" id="A0A1A3BDB2"/>
<reference evidence="2 3" key="1">
    <citation type="submission" date="2016-06" db="EMBL/GenBank/DDBJ databases">
        <authorList>
            <person name="Kjaerup R.B."/>
            <person name="Dalgaard T.S."/>
            <person name="Juul-Madsen H.R."/>
        </authorList>
    </citation>
    <scope>NUCLEOTIDE SEQUENCE [LARGE SCALE GENOMIC DNA]</scope>
    <source>
        <strain evidence="2 3">1081914.2</strain>
    </source>
</reference>
<dbReference type="RefSeq" id="WP_065123930.1">
    <property type="nucleotide sequence ID" value="NZ_LZKQ01000337.1"/>
</dbReference>
<dbReference type="EMBL" id="LZKQ01000337">
    <property type="protein sequence ID" value="OBI72328.1"/>
    <property type="molecule type" value="Genomic_DNA"/>
</dbReference>
<dbReference type="PROSITE" id="PS51318">
    <property type="entry name" value="TAT"/>
    <property type="match status" value="1"/>
</dbReference>
<dbReference type="Proteomes" id="UP000093795">
    <property type="component" value="Unassembled WGS sequence"/>
</dbReference>
<name>A0A1A3BDB2_MYCAS</name>
<dbReference type="Gene3D" id="3.90.660.10">
    <property type="match status" value="1"/>
</dbReference>
<feature type="domain" description="Amine oxidase" evidence="1">
    <location>
        <begin position="42"/>
        <end position="441"/>
    </location>
</feature>
<evidence type="ECO:0000259" key="1">
    <source>
        <dbReference type="Pfam" id="PF01593"/>
    </source>
</evidence>
<dbReference type="Pfam" id="PF01593">
    <property type="entry name" value="Amino_oxidase"/>
    <property type="match status" value="1"/>
</dbReference>
<dbReference type="PANTHER" id="PTHR10742">
    <property type="entry name" value="FLAVIN MONOAMINE OXIDASE"/>
    <property type="match status" value="1"/>
</dbReference>
<dbReference type="InterPro" id="IPR036188">
    <property type="entry name" value="FAD/NAD-bd_sf"/>
</dbReference>
<proteinExistence type="predicted"/>
<dbReference type="InterPro" id="IPR050281">
    <property type="entry name" value="Flavin_monoamine_oxidase"/>
</dbReference>
<dbReference type="PRINTS" id="PR00420">
    <property type="entry name" value="RNGMNOXGNASE"/>
</dbReference>
<sequence>MSPMSRRDFLAASVVMAGTGLAAGCEPRPVDNKSVLVIGAGMAGLAAAARAADAGRPVRIIEARNRIGGRIDTNRDWGTALEMGASWIHGTTNNPLLELADKVHAQVVPTDYNHPVKLAIDPPLQPITFEAKTWRDLVSDAREEAVGGSLGAAVAAQADREELSDRERAELAYYVTTEIEDEYAADADQLSVSTFDQGSYTGGPQSVVTSGYDAFPRSLADGLQIVFNAVVNLVAQHGNSITVRAGDRVFQGPAAIVTVPLGVLKSGAITFDPPLPEAHAHAVSALGFGVLSKSYFRFRQRSWDQENAFYQYLGAAENRWAQWFTLPAAAGPVVLAFNPGRTGRYVESAPPADLLAAAAPIAQRLFGADVVDVRSSRWTVDPYALGSYSYHAPGSGPEDRRRLQEPVSDRLYLAGEAVGSDNPATVHGALLSGRHAAAELLRRLG</sequence>
<evidence type="ECO:0000313" key="2">
    <source>
        <dbReference type="EMBL" id="OBI72328.1"/>
    </source>
</evidence>
<dbReference type="PROSITE" id="PS51257">
    <property type="entry name" value="PROKAR_LIPOPROTEIN"/>
    <property type="match status" value="1"/>
</dbReference>
<dbReference type="InterPro" id="IPR002937">
    <property type="entry name" value="Amino_oxidase"/>
</dbReference>
<protein>
    <submittedName>
        <fullName evidence="2">Monoamine oxidase</fullName>
    </submittedName>
</protein>
<comment type="caution">
    <text evidence="2">The sequence shown here is derived from an EMBL/GenBank/DDBJ whole genome shotgun (WGS) entry which is preliminary data.</text>
</comment>
<dbReference type="InterPro" id="IPR006311">
    <property type="entry name" value="TAT_signal"/>
</dbReference>
<dbReference type="GO" id="GO:0016491">
    <property type="term" value="F:oxidoreductase activity"/>
    <property type="evidence" value="ECO:0007669"/>
    <property type="project" value="InterPro"/>
</dbReference>
<dbReference type="eggNOG" id="COG1231">
    <property type="taxonomic scope" value="Bacteria"/>
</dbReference>
<dbReference type="PANTHER" id="PTHR10742:SF410">
    <property type="entry name" value="LYSINE-SPECIFIC HISTONE DEMETHYLASE 2"/>
    <property type="match status" value="1"/>
</dbReference>
<evidence type="ECO:0000313" key="3">
    <source>
        <dbReference type="Proteomes" id="UP000093795"/>
    </source>
</evidence>